<dbReference type="PANTHER" id="PTHR33392:SF6">
    <property type="entry name" value="POLYISOPRENYL-TEICHOIC ACID--PEPTIDOGLYCAN TEICHOIC ACID TRANSFERASE TAGU"/>
    <property type="match status" value="1"/>
</dbReference>
<feature type="region of interest" description="Disordered" evidence="2">
    <location>
        <begin position="101"/>
        <end position="159"/>
    </location>
</feature>
<feature type="region of interest" description="Disordered" evidence="2">
    <location>
        <begin position="1"/>
        <end position="76"/>
    </location>
</feature>
<comment type="similarity">
    <text evidence="1">Belongs to the LytR/CpsA/Psr (LCP) family.</text>
</comment>
<proteinExistence type="inferred from homology"/>
<evidence type="ECO:0000256" key="2">
    <source>
        <dbReference type="SAM" id="MobiDB-lite"/>
    </source>
</evidence>
<keyword evidence="3" id="KW-1133">Transmembrane helix</keyword>
<feature type="compositionally biased region" description="Gly residues" evidence="2">
    <location>
        <begin position="650"/>
        <end position="664"/>
    </location>
</feature>
<feature type="region of interest" description="Disordered" evidence="2">
    <location>
        <begin position="595"/>
        <end position="664"/>
    </location>
</feature>
<feature type="compositionally biased region" description="Basic and acidic residues" evidence="2">
    <location>
        <begin position="13"/>
        <end position="25"/>
    </location>
</feature>
<organism evidence="5 6">
    <name type="scientific">Brevibacterium otitidis</name>
    <dbReference type="NCBI Taxonomy" id="53364"/>
    <lineage>
        <taxon>Bacteria</taxon>
        <taxon>Bacillati</taxon>
        <taxon>Actinomycetota</taxon>
        <taxon>Actinomycetes</taxon>
        <taxon>Micrococcales</taxon>
        <taxon>Brevibacteriaceae</taxon>
        <taxon>Brevibacterium</taxon>
    </lineage>
</organism>
<keyword evidence="3" id="KW-0812">Transmembrane</keyword>
<feature type="domain" description="Cell envelope-related transcriptional attenuator" evidence="4">
    <location>
        <begin position="338"/>
        <end position="523"/>
    </location>
</feature>
<gene>
    <name evidence="5" type="ORF">ACFFN1_10740</name>
</gene>
<sequence length="664" mass="71704">MSHDDNGAPSPRRGPDGSTQHDHSSYRASARPRLRSSRPAAPRTPEPAPRAQDADHEGFEHTTPRHANRGARTSSGARFTGLAAASGAVAATGAAAAKGGAARLREVRRQDPAPPDPGTTDDVPMTRREALAAQSRKRPSRRRSAPQAPEEVPHSTRHSRRNDVFAGIVGWTSLGTLLPGLGMIKSRNSRLGWFLTLGFLLGIAAIIGWVLYRGPVKAGARIISSPTILNVIALLFIIGALVWAFVIIRSYLMLRSGTHLRRSQQTLGTVLVTSLVLLTGVPLTVGASYAHVQGKTVRSVFGTEGGKVLDSKDLWAGKPRINVFLIGRDSGDGREGTRPDTMLVASIDTHSGETTLISVPRNLAFPQFPEGTKLAERFPQGFNAFGTEESLINAVWTWAESEPDAVDEPPEDMEVGMYATMKAVEGSLGLEMDNWSSVDMEGFEDVVDAVGGVKIDVERPIPMGGGTNMNTGLKNKVFGWIDPGEQVLDGKSALWYVRSREGADNYDRMCRQQRMLKTTLDQVDPSEIALAYPKLAGSAERNIATDIPQRELNAFVELAALMQKTEVKSAQINNDVVETFNPDYDVLREWVDEQINPKTESQQDEATGGGDEGAEEEEEQAPEEETGAPAPGIEDDEGKCYPKNYEPGSGWPGYPGPGGEGAQN</sequence>
<comment type="caution">
    <text evidence="5">The sequence shown here is derived from an EMBL/GenBank/DDBJ whole genome shotgun (WGS) entry which is preliminary data.</text>
</comment>
<dbReference type="Gene3D" id="3.40.630.190">
    <property type="entry name" value="LCP protein"/>
    <property type="match status" value="1"/>
</dbReference>
<name>A0ABV5X415_9MICO</name>
<dbReference type="RefSeq" id="WP_376840729.1">
    <property type="nucleotide sequence ID" value="NZ_JBHMAU010000067.1"/>
</dbReference>
<protein>
    <submittedName>
        <fullName evidence="5">LCP family protein</fullName>
    </submittedName>
</protein>
<keyword evidence="3" id="KW-0472">Membrane</keyword>
<dbReference type="Proteomes" id="UP001589707">
    <property type="component" value="Unassembled WGS sequence"/>
</dbReference>
<dbReference type="InterPro" id="IPR050922">
    <property type="entry name" value="LytR/CpsA/Psr_CW_biosynth"/>
</dbReference>
<evidence type="ECO:0000256" key="3">
    <source>
        <dbReference type="SAM" id="Phobius"/>
    </source>
</evidence>
<feature type="transmembrane region" description="Helical" evidence="3">
    <location>
        <begin position="164"/>
        <end position="184"/>
    </location>
</feature>
<feature type="compositionally biased region" description="Basic and acidic residues" evidence="2">
    <location>
        <begin position="52"/>
        <end position="63"/>
    </location>
</feature>
<dbReference type="InterPro" id="IPR004474">
    <property type="entry name" value="LytR_CpsA_psr"/>
</dbReference>
<evidence type="ECO:0000256" key="1">
    <source>
        <dbReference type="ARBA" id="ARBA00006068"/>
    </source>
</evidence>
<feature type="compositionally biased region" description="Acidic residues" evidence="2">
    <location>
        <begin position="612"/>
        <end position="626"/>
    </location>
</feature>
<feature type="transmembrane region" description="Helical" evidence="3">
    <location>
        <begin position="191"/>
        <end position="212"/>
    </location>
</feature>
<dbReference type="NCBIfam" id="TIGR00350">
    <property type="entry name" value="lytR_cpsA_psr"/>
    <property type="match status" value="1"/>
</dbReference>
<feature type="compositionally biased region" description="Basic residues" evidence="2">
    <location>
        <begin position="135"/>
        <end position="144"/>
    </location>
</feature>
<evidence type="ECO:0000313" key="5">
    <source>
        <dbReference type="EMBL" id="MFB9776868.1"/>
    </source>
</evidence>
<feature type="transmembrane region" description="Helical" evidence="3">
    <location>
        <begin position="232"/>
        <end position="254"/>
    </location>
</feature>
<keyword evidence="6" id="KW-1185">Reference proteome</keyword>
<evidence type="ECO:0000259" key="4">
    <source>
        <dbReference type="Pfam" id="PF03816"/>
    </source>
</evidence>
<accession>A0ABV5X415</accession>
<dbReference type="EMBL" id="JBHMAU010000067">
    <property type="protein sequence ID" value="MFB9776868.1"/>
    <property type="molecule type" value="Genomic_DNA"/>
</dbReference>
<dbReference type="Pfam" id="PF03816">
    <property type="entry name" value="LytR_cpsA_psr"/>
    <property type="match status" value="1"/>
</dbReference>
<feature type="transmembrane region" description="Helical" evidence="3">
    <location>
        <begin position="266"/>
        <end position="290"/>
    </location>
</feature>
<evidence type="ECO:0000313" key="6">
    <source>
        <dbReference type="Proteomes" id="UP001589707"/>
    </source>
</evidence>
<reference evidence="5 6" key="1">
    <citation type="submission" date="2024-09" db="EMBL/GenBank/DDBJ databases">
        <authorList>
            <person name="Sun Q."/>
            <person name="Mori K."/>
        </authorList>
    </citation>
    <scope>NUCLEOTIDE SEQUENCE [LARGE SCALE GENOMIC DNA]</scope>
    <source>
        <strain evidence="5 6">JCM 11683</strain>
    </source>
</reference>
<dbReference type="PANTHER" id="PTHR33392">
    <property type="entry name" value="POLYISOPRENYL-TEICHOIC ACID--PEPTIDOGLYCAN TEICHOIC ACID TRANSFERASE TAGU"/>
    <property type="match status" value="1"/>
</dbReference>